<keyword evidence="2" id="KW-0378">Hydrolase</keyword>
<evidence type="ECO:0000256" key="2">
    <source>
        <dbReference type="PROSITE-ProRule" id="PRU01161"/>
    </source>
</evidence>
<dbReference type="SUPFAM" id="SSF52151">
    <property type="entry name" value="FabD/lysophospholipase-like"/>
    <property type="match status" value="1"/>
</dbReference>
<evidence type="ECO:0000313" key="4">
    <source>
        <dbReference type="EMBL" id="AIQ91340.1"/>
    </source>
</evidence>
<comment type="caution">
    <text evidence="2">Lacks conserved residue(s) required for the propagation of feature annotation.</text>
</comment>
<dbReference type="GO" id="GO:0016042">
    <property type="term" value="P:lipid catabolic process"/>
    <property type="evidence" value="ECO:0007669"/>
    <property type="project" value="UniProtKB-UniRule"/>
</dbReference>
<dbReference type="GO" id="GO:0016787">
    <property type="term" value="F:hydrolase activity"/>
    <property type="evidence" value="ECO:0007669"/>
    <property type="project" value="UniProtKB-UniRule"/>
</dbReference>
<keyword evidence="2" id="KW-0442">Lipid degradation</keyword>
<reference evidence="4 5" key="1">
    <citation type="journal article" date="2014" name="PLoS ONE">
        <title>Genome Information of Methylobacterium oryzae, a Plant-Probiotic Methylotroph in the Phyllosphere.</title>
        <authorList>
            <person name="Kwak M.J."/>
            <person name="Jeong H."/>
            <person name="Madhaiyan M."/>
            <person name="Lee Y."/>
            <person name="Sa T.M."/>
            <person name="Oh T.K."/>
            <person name="Kim J.F."/>
        </authorList>
    </citation>
    <scope>NUCLEOTIDE SEQUENCE [LARGE SCALE GENOMIC DNA]</scope>
    <source>
        <strain evidence="4 5">CBMB20</strain>
    </source>
</reference>
<sequence>MSALVGSLGACASLPRTPYAASESAAAEVAGIPGARAFSDASVETFTAMLSNASARNRPFSYLALSGGGGDGAYGAGIMNGWTAAGTRPEFSLVSGVSTGALIAPFAFLGPAYDPVLTEIYTSGVAESLVKNPSVVNVLFSSGLFGDDRLRDLVGRYVTPDLLTAVAAEHAKGRRLLVVTTNLDAKRAMIWNMGVIAASGAPNAVALFRDVLTASASIPAVFPPQFLDVQVGDRTFQELHVDGSVVTPVFTVPQAFMVGDGRTGVAPRKSDIYVLMNGRVEPEFELVTNNTLSIVEQAVATGSQARSRASLAATYAFSQAHRIGFHLTYIDEGAPRTSTARGFDTAYMRSLYQAGYDKARSGSAWREDVPVSPLAAKVIASTN</sequence>
<accession>A0A089NXT4</accession>
<organism evidence="4 5">
    <name type="scientific">Methylobacterium oryzae CBMB20</name>
    <dbReference type="NCBI Taxonomy" id="693986"/>
    <lineage>
        <taxon>Bacteria</taxon>
        <taxon>Pseudomonadati</taxon>
        <taxon>Pseudomonadota</taxon>
        <taxon>Alphaproteobacteria</taxon>
        <taxon>Hyphomicrobiales</taxon>
        <taxon>Methylobacteriaceae</taxon>
        <taxon>Methylobacterium</taxon>
    </lineage>
</organism>
<feature type="short sequence motif" description="GXSXG" evidence="2">
    <location>
        <begin position="96"/>
        <end position="100"/>
    </location>
</feature>
<evidence type="ECO:0000256" key="1">
    <source>
        <dbReference type="ARBA" id="ARBA00023098"/>
    </source>
</evidence>
<proteinExistence type="predicted"/>
<evidence type="ECO:0000313" key="5">
    <source>
        <dbReference type="Proteomes" id="UP000029492"/>
    </source>
</evidence>
<dbReference type="InterPro" id="IPR016035">
    <property type="entry name" value="Acyl_Trfase/lysoPLipase"/>
</dbReference>
<dbReference type="KEGG" id="mor:MOC_3585"/>
<dbReference type="AlphaFoldDB" id="A0A089NXT4"/>
<dbReference type="STRING" id="693986.MOC_3585"/>
<dbReference type="Gene3D" id="3.40.1090.10">
    <property type="entry name" value="Cytosolic phospholipase A2 catalytic domain"/>
    <property type="match status" value="1"/>
</dbReference>
<dbReference type="PROSITE" id="PS51635">
    <property type="entry name" value="PNPLA"/>
    <property type="match status" value="1"/>
</dbReference>
<feature type="domain" description="PNPLA" evidence="3">
    <location>
        <begin position="63"/>
        <end position="258"/>
    </location>
</feature>
<dbReference type="eggNOG" id="COG1752">
    <property type="taxonomic scope" value="Bacteria"/>
</dbReference>
<dbReference type="EMBL" id="CP003811">
    <property type="protein sequence ID" value="AIQ91340.1"/>
    <property type="molecule type" value="Genomic_DNA"/>
</dbReference>
<feature type="active site" description="Proton acceptor" evidence="2">
    <location>
        <position position="242"/>
    </location>
</feature>
<protein>
    <submittedName>
        <fullName evidence="4">Patatin</fullName>
    </submittedName>
</protein>
<dbReference type="HOGENOM" id="CLU_048550_0_0_5"/>
<keyword evidence="5" id="KW-1185">Reference proteome</keyword>
<keyword evidence="1 2" id="KW-0443">Lipid metabolism</keyword>
<dbReference type="InterPro" id="IPR002641">
    <property type="entry name" value="PNPLA_dom"/>
</dbReference>
<feature type="active site" description="Nucleophile" evidence="2">
    <location>
        <position position="98"/>
    </location>
</feature>
<name>A0A089NXT4_9HYPH</name>
<feature type="short sequence motif" description="GXGXXG" evidence="2">
    <location>
        <begin position="67"/>
        <end position="72"/>
    </location>
</feature>
<evidence type="ECO:0000259" key="3">
    <source>
        <dbReference type="PROSITE" id="PS51635"/>
    </source>
</evidence>
<dbReference type="Pfam" id="PF01734">
    <property type="entry name" value="Patatin"/>
    <property type="match status" value="1"/>
</dbReference>
<gene>
    <name evidence="4" type="ORF">MOC_3585</name>
</gene>
<dbReference type="Proteomes" id="UP000029492">
    <property type="component" value="Chromosome"/>
</dbReference>